<accession>A0AAU7MZV1</accession>
<name>A0AAU7MZV1_9FLAO</name>
<proteinExistence type="predicted"/>
<dbReference type="EMBL" id="CP157804">
    <property type="protein sequence ID" value="XBQ23889.1"/>
    <property type="molecule type" value="Genomic_DNA"/>
</dbReference>
<dbReference type="RefSeq" id="WP_349352324.1">
    <property type="nucleotide sequence ID" value="NZ_CP157804.1"/>
</dbReference>
<protein>
    <recommendedName>
        <fullName evidence="2">DUF4376 domain-containing protein</fullName>
    </recommendedName>
</protein>
<gene>
    <name evidence="1" type="ORF">ABNE31_02975</name>
</gene>
<evidence type="ECO:0000313" key="1">
    <source>
        <dbReference type="EMBL" id="XBQ23889.1"/>
    </source>
</evidence>
<evidence type="ECO:0008006" key="2">
    <source>
        <dbReference type="Google" id="ProtNLM"/>
    </source>
</evidence>
<reference evidence="1" key="1">
    <citation type="submission" date="2024-05" db="EMBL/GenBank/DDBJ databases">
        <title>Draft Genome Sequences of Flagellimonas sp. MMG031 and Marinobacter sp. MMG032 Isolated from the dinoflagellate Symbiodinium pilosum.</title>
        <authorList>
            <person name="Shikuma N.J."/>
            <person name="Farrell M.V."/>
        </authorList>
    </citation>
    <scope>NUCLEOTIDE SEQUENCE</scope>
    <source>
        <strain evidence="1">MMG031</strain>
    </source>
</reference>
<dbReference type="AlphaFoldDB" id="A0AAU7MZV1"/>
<sequence>MTGAYRQRITKMGNFLIEGPSSIIHKTSGDWLKKDFQLILHQPKYGLLKSYSIWSDDTWNKEADFLPPMIRTVVWDRQKDMEHLRKSEDLNFPSIDVALGAIKSEKFNELNKKLVQHQNAIVDNHGYQPFKIATAREAAIIDVDFDKEFLDYNLYLNNGNQTFELKSSGNLDQPLVVDLMDIATQLSESMQLIDPSPWKERYTGITKASLDDDGLDWDYEHQF</sequence>
<organism evidence="1">
    <name type="scientific">Flagellimonas sp. MMG031</name>
    <dbReference type="NCBI Taxonomy" id="3158549"/>
    <lineage>
        <taxon>Bacteria</taxon>
        <taxon>Pseudomonadati</taxon>
        <taxon>Bacteroidota</taxon>
        <taxon>Flavobacteriia</taxon>
        <taxon>Flavobacteriales</taxon>
        <taxon>Flavobacteriaceae</taxon>
        <taxon>Flagellimonas</taxon>
    </lineage>
</organism>
<dbReference type="KEGG" id="fld:ABNE31_02975"/>